<dbReference type="AlphaFoldDB" id="A0A2G3PRC6"/>
<proteinExistence type="predicted"/>
<dbReference type="InterPro" id="IPR036689">
    <property type="entry name" value="ESAT-6-like_sf"/>
</dbReference>
<protein>
    <recommendedName>
        <fullName evidence="3">WXG100 family type VII secretion target</fullName>
    </recommendedName>
</protein>
<sequence>MARHARKLALAATQAESNLQSDRIGIADAAAKWPGQSSTAMSQLDTRWDTAIDALSRSVESLAANVTQATSTYLETDATSAAHVETRTLT</sequence>
<comment type="caution">
    <text evidence="1">The sequence shown here is derived from an EMBL/GenBank/DDBJ whole genome shotgun (WGS) entry which is preliminary data.</text>
</comment>
<dbReference type="Proteomes" id="UP000225108">
    <property type="component" value="Unassembled WGS sequence"/>
</dbReference>
<gene>
    <name evidence="1" type="ORF">CSW57_04005</name>
</gene>
<evidence type="ECO:0000313" key="1">
    <source>
        <dbReference type="EMBL" id="PHV68397.1"/>
    </source>
</evidence>
<accession>A0A2G3PRC6</accession>
<organism evidence="1 2">
    <name type="scientific">Williamsia marianensis</name>
    <dbReference type="NCBI Taxonomy" id="85044"/>
    <lineage>
        <taxon>Bacteria</taxon>
        <taxon>Bacillati</taxon>
        <taxon>Actinomycetota</taxon>
        <taxon>Actinomycetes</taxon>
        <taxon>Mycobacteriales</taxon>
        <taxon>Nocardiaceae</taxon>
        <taxon>Williamsia</taxon>
    </lineage>
</organism>
<evidence type="ECO:0008006" key="3">
    <source>
        <dbReference type="Google" id="ProtNLM"/>
    </source>
</evidence>
<dbReference type="Pfam" id="PF06013">
    <property type="entry name" value="WXG100"/>
    <property type="match status" value="1"/>
</dbReference>
<name>A0A2G3PRC6_WILMA</name>
<reference evidence="1 2" key="1">
    <citation type="submission" date="2017-10" db="EMBL/GenBank/DDBJ databases">
        <title>The draft genome sequence of Williamsia sp. BULT 1.1 isolated from the semi-arid grassland soils from South Africa.</title>
        <authorList>
            <person name="Kabwe M.H."/>
            <person name="Govender N."/>
            <person name="Mutseka Lunga P."/>
            <person name="Vikram S."/>
            <person name="Makhalanyane T.P."/>
        </authorList>
    </citation>
    <scope>NUCLEOTIDE SEQUENCE [LARGE SCALE GENOMIC DNA]</scope>
    <source>
        <strain evidence="1 2">BULT 1.1</strain>
    </source>
</reference>
<dbReference type="SUPFAM" id="SSF140453">
    <property type="entry name" value="EsxAB dimer-like"/>
    <property type="match status" value="1"/>
</dbReference>
<evidence type="ECO:0000313" key="2">
    <source>
        <dbReference type="Proteomes" id="UP000225108"/>
    </source>
</evidence>
<dbReference type="InterPro" id="IPR010310">
    <property type="entry name" value="T7SS_ESAT-6-like"/>
</dbReference>
<dbReference type="RefSeq" id="WP_143696467.1">
    <property type="nucleotide sequence ID" value="NZ_PEBD01000004.1"/>
</dbReference>
<dbReference type="Gene3D" id="1.10.287.1060">
    <property type="entry name" value="ESAT-6-like"/>
    <property type="match status" value="1"/>
</dbReference>
<dbReference type="EMBL" id="PEBD01000004">
    <property type="protein sequence ID" value="PHV68397.1"/>
    <property type="molecule type" value="Genomic_DNA"/>
</dbReference>